<protein>
    <submittedName>
        <fullName evidence="1">Uncharacterized protein</fullName>
    </submittedName>
</protein>
<gene>
    <name evidence="1" type="ORF">H5410_016717</name>
</gene>
<evidence type="ECO:0000313" key="2">
    <source>
        <dbReference type="Proteomes" id="UP000824120"/>
    </source>
</evidence>
<dbReference type="EMBL" id="JACXVP010000003">
    <property type="protein sequence ID" value="KAG5616893.1"/>
    <property type="molecule type" value="Genomic_DNA"/>
</dbReference>
<sequence length="74" mass="8914">MEVCCICKLRGLSRIRKTILVLPYYGRTIVIFPDGQRRNRSKIPIYPPKIVNKIKELEDEVWRRRFKSMSNKFD</sequence>
<comment type="caution">
    <text evidence="1">The sequence shown here is derived from an EMBL/GenBank/DDBJ whole genome shotgun (WGS) entry which is preliminary data.</text>
</comment>
<organism evidence="1 2">
    <name type="scientific">Solanum commersonii</name>
    <name type="common">Commerson's wild potato</name>
    <name type="synonym">Commerson's nightshade</name>
    <dbReference type="NCBI Taxonomy" id="4109"/>
    <lineage>
        <taxon>Eukaryota</taxon>
        <taxon>Viridiplantae</taxon>
        <taxon>Streptophyta</taxon>
        <taxon>Embryophyta</taxon>
        <taxon>Tracheophyta</taxon>
        <taxon>Spermatophyta</taxon>
        <taxon>Magnoliopsida</taxon>
        <taxon>eudicotyledons</taxon>
        <taxon>Gunneridae</taxon>
        <taxon>Pentapetalae</taxon>
        <taxon>asterids</taxon>
        <taxon>lamiids</taxon>
        <taxon>Solanales</taxon>
        <taxon>Solanaceae</taxon>
        <taxon>Solanoideae</taxon>
        <taxon>Solaneae</taxon>
        <taxon>Solanum</taxon>
    </lineage>
</organism>
<dbReference type="Proteomes" id="UP000824120">
    <property type="component" value="Chromosome 3"/>
</dbReference>
<proteinExistence type="predicted"/>
<name>A0A9J5ZX13_SOLCO</name>
<keyword evidence="2" id="KW-1185">Reference proteome</keyword>
<evidence type="ECO:0000313" key="1">
    <source>
        <dbReference type="EMBL" id="KAG5616893.1"/>
    </source>
</evidence>
<dbReference type="AlphaFoldDB" id="A0A9J5ZX13"/>
<reference evidence="1 2" key="1">
    <citation type="submission" date="2020-09" db="EMBL/GenBank/DDBJ databases">
        <title>De no assembly of potato wild relative species, Solanum commersonii.</title>
        <authorList>
            <person name="Cho K."/>
        </authorList>
    </citation>
    <scope>NUCLEOTIDE SEQUENCE [LARGE SCALE GENOMIC DNA]</scope>
    <source>
        <strain evidence="1">LZ3.2</strain>
        <tissue evidence="1">Leaf</tissue>
    </source>
</reference>
<accession>A0A9J5ZX13</accession>